<dbReference type="GO" id="GO:0004736">
    <property type="term" value="F:pyruvate carboxylase activity"/>
    <property type="evidence" value="ECO:0007669"/>
    <property type="project" value="TreeGrafter"/>
</dbReference>
<dbReference type="InterPro" id="IPR029045">
    <property type="entry name" value="ClpP/crotonase-like_dom_sf"/>
</dbReference>
<evidence type="ECO:0000256" key="8">
    <source>
        <dbReference type="ARBA" id="ARBA00018312"/>
    </source>
</evidence>
<dbReference type="InterPro" id="IPR000089">
    <property type="entry name" value="Biotin_lipoyl"/>
</dbReference>
<organism evidence="20 21">
    <name type="scientific">Giardia duodenalis assemblage B</name>
    <dbReference type="NCBI Taxonomy" id="1394984"/>
    <lineage>
        <taxon>Eukaryota</taxon>
        <taxon>Metamonada</taxon>
        <taxon>Diplomonadida</taxon>
        <taxon>Hexamitidae</taxon>
        <taxon>Giardiinae</taxon>
        <taxon>Giardia</taxon>
    </lineage>
</organism>
<dbReference type="Proteomes" id="UP000070089">
    <property type="component" value="Unassembled WGS sequence"/>
</dbReference>
<comment type="subcellular location">
    <subcellularLocation>
        <location evidence="2">Cytoplasm</location>
    </subcellularLocation>
</comment>
<comment type="subunit">
    <text evidence="5">Acetyl-CoA carboxylase is a heterotetramer composed of biotin carboxyl carrier protein (AccB), biotin carboxylase (AccC) and two subunits of ACCase subunit beta/alpha.</text>
</comment>
<evidence type="ECO:0000256" key="2">
    <source>
        <dbReference type="ARBA" id="ARBA00004496"/>
    </source>
</evidence>
<feature type="domain" description="Pyruvate carboxyltransferase" evidence="19">
    <location>
        <begin position="658"/>
        <end position="941"/>
    </location>
</feature>
<dbReference type="GO" id="GO:0003989">
    <property type="term" value="F:acetyl-CoA carboxylase activity"/>
    <property type="evidence" value="ECO:0007669"/>
    <property type="project" value="InterPro"/>
</dbReference>
<keyword evidence="20" id="KW-0670">Pyruvate</keyword>
<keyword evidence="9" id="KW-0444">Lipid biosynthesis</keyword>
<dbReference type="PANTHER" id="PTHR43778:SF2">
    <property type="entry name" value="PYRUVATE CARBOXYLASE, MITOCHONDRIAL"/>
    <property type="match status" value="1"/>
</dbReference>
<evidence type="ECO:0000256" key="10">
    <source>
        <dbReference type="ARBA" id="ARBA00022741"/>
    </source>
</evidence>
<dbReference type="PANTHER" id="PTHR43778">
    <property type="entry name" value="PYRUVATE CARBOXYLASE"/>
    <property type="match status" value="1"/>
</dbReference>
<comment type="function">
    <text evidence="15">Component of the acetyl coenzyme A carboxylase (ACC) complex. Biotin carboxylase (BC) catalyzes the carboxylation of biotin on its carrier protein (BCCP) and then the CO(2) group is transferred by the transcarboxylase to acetyl-CoA to form malonyl-CoA.</text>
</comment>
<dbReference type="Gene3D" id="3.90.226.10">
    <property type="entry name" value="2-enoyl-CoA Hydratase, Chain A, domain 1"/>
    <property type="match status" value="2"/>
</dbReference>
<dbReference type="GO" id="GO:0006633">
    <property type="term" value="P:fatty acid biosynthetic process"/>
    <property type="evidence" value="ECO:0007669"/>
    <property type="project" value="UniProtKB-KW"/>
</dbReference>
<evidence type="ECO:0000256" key="12">
    <source>
        <dbReference type="ARBA" id="ARBA00022840"/>
    </source>
</evidence>
<dbReference type="Gene3D" id="3.20.20.70">
    <property type="entry name" value="Aldolase class I"/>
    <property type="match status" value="1"/>
</dbReference>
<dbReference type="PROSITE" id="PS50980">
    <property type="entry name" value="COA_CT_NTER"/>
    <property type="match status" value="1"/>
</dbReference>
<keyword evidence="10" id="KW-0547">Nucleotide-binding</keyword>
<dbReference type="InterPro" id="IPR000891">
    <property type="entry name" value="PYR_CT"/>
</dbReference>
<evidence type="ECO:0000256" key="15">
    <source>
        <dbReference type="ARBA" id="ARBA00025280"/>
    </source>
</evidence>
<dbReference type="Pfam" id="PF00364">
    <property type="entry name" value="Biotin_lipoyl"/>
    <property type="match status" value="1"/>
</dbReference>
<evidence type="ECO:0000256" key="9">
    <source>
        <dbReference type="ARBA" id="ARBA00022516"/>
    </source>
</evidence>
<dbReference type="GO" id="GO:0005524">
    <property type="term" value="F:ATP binding"/>
    <property type="evidence" value="ECO:0007669"/>
    <property type="project" value="UniProtKB-KW"/>
</dbReference>
<protein>
    <recommendedName>
        <fullName evidence="8">Acetyl-coenzyme A carboxylase carboxyl transferase subunits beta/alpha</fullName>
        <ecNumber evidence="7">2.1.3.15</ecNumber>
    </recommendedName>
</protein>
<evidence type="ECO:0000256" key="3">
    <source>
        <dbReference type="ARBA" id="ARBA00006276"/>
    </source>
</evidence>
<dbReference type="GO" id="GO:0009317">
    <property type="term" value="C:acetyl-CoA carboxylase complex"/>
    <property type="evidence" value="ECO:0007669"/>
    <property type="project" value="InterPro"/>
</dbReference>
<comment type="cofactor">
    <cofactor evidence="1">
        <name>Zn(2+)</name>
        <dbReference type="ChEBI" id="CHEBI:29105"/>
    </cofactor>
</comment>
<evidence type="ECO:0000259" key="19">
    <source>
        <dbReference type="PROSITE" id="PS50991"/>
    </source>
</evidence>
<comment type="subunit">
    <text evidence="6">Acetyl-CoA carboxylase is a heterohexamer composed of biotin carboxyl carrier protein, biotin carboxylase and 2 subunits each of ACCase subunit alpha and ACCase plastid-coded subunit beta (accD).</text>
</comment>
<comment type="similarity">
    <text evidence="3">In the C-terminal section; belongs to the AccA family.</text>
</comment>
<gene>
    <name evidence="20" type="ORF">QR46_2708</name>
</gene>
<evidence type="ECO:0000313" key="20">
    <source>
        <dbReference type="EMBL" id="KWX13292.1"/>
    </source>
</evidence>
<dbReference type="InterPro" id="IPR011053">
    <property type="entry name" value="Single_hybrid_motif"/>
</dbReference>
<dbReference type="InterPro" id="IPR011762">
    <property type="entry name" value="COA_CT_N"/>
</dbReference>
<evidence type="ECO:0000256" key="13">
    <source>
        <dbReference type="ARBA" id="ARBA00023098"/>
    </source>
</evidence>
<evidence type="ECO:0000256" key="5">
    <source>
        <dbReference type="ARBA" id="ARBA00011664"/>
    </source>
</evidence>
<evidence type="ECO:0000259" key="18">
    <source>
        <dbReference type="PROSITE" id="PS50989"/>
    </source>
</evidence>
<dbReference type="InterPro" id="IPR003379">
    <property type="entry name" value="Carboxylase_cons_dom"/>
</dbReference>
<feature type="domain" description="CoA carboxyltransferase C-terminal" evidence="18">
    <location>
        <begin position="262"/>
        <end position="514"/>
    </location>
</feature>
<evidence type="ECO:0000259" key="17">
    <source>
        <dbReference type="PROSITE" id="PS50980"/>
    </source>
</evidence>
<keyword evidence="13" id="KW-0443">Lipid metabolism</keyword>
<keyword evidence="12" id="KW-0067">ATP-binding</keyword>
<dbReference type="GO" id="GO:0016743">
    <property type="term" value="F:carboxyl- or carbamoyltransferase activity"/>
    <property type="evidence" value="ECO:0007669"/>
    <property type="project" value="InterPro"/>
</dbReference>
<dbReference type="PRINTS" id="PR01070">
    <property type="entry name" value="ACCCTRFRASEB"/>
</dbReference>
<name>A0A132NUC6_GIAIN</name>
<evidence type="ECO:0000256" key="4">
    <source>
        <dbReference type="ARBA" id="ARBA00010284"/>
    </source>
</evidence>
<evidence type="ECO:0000256" key="1">
    <source>
        <dbReference type="ARBA" id="ARBA00001947"/>
    </source>
</evidence>
<dbReference type="VEuPathDB" id="GiardiaDB:QR46_2708"/>
<dbReference type="EC" id="2.1.3.15" evidence="7"/>
<dbReference type="OrthoDB" id="196847at2759"/>
<dbReference type="InterPro" id="IPR000438">
    <property type="entry name" value="Acetyl_CoA_COase_Trfase_b_su"/>
</dbReference>
<dbReference type="SUPFAM" id="SSF89000">
    <property type="entry name" value="post-HMGL domain-like"/>
    <property type="match status" value="1"/>
</dbReference>
<dbReference type="EMBL" id="JXTI01000075">
    <property type="protein sequence ID" value="KWX13292.1"/>
    <property type="molecule type" value="Genomic_DNA"/>
</dbReference>
<dbReference type="PROSITE" id="PS50991">
    <property type="entry name" value="PYR_CT"/>
    <property type="match status" value="1"/>
</dbReference>
<proteinExistence type="inferred from homology"/>
<dbReference type="InterPro" id="IPR001095">
    <property type="entry name" value="Acetyl_CoA_COase_a_su"/>
</dbReference>
<dbReference type="Pfam" id="PF03255">
    <property type="entry name" value="ACCA"/>
    <property type="match status" value="1"/>
</dbReference>
<feature type="domain" description="CoA carboxyltransferase N-terminal" evidence="17">
    <location>
        <begin position="1"/>
        <end position="249"/>
    </location>
</feature>
<dbReference type="Gene3D" id="2.40.50.100">
    <property type="match status" value="1"/>
</dbReference>
<evidence type="ECO:0000313" key="21">
    <source>
        <dbReference type="Proteomes" id="UP000070089"/>
    </source>
</evidence>
<comment type="similarity">
    <text evidence="4">In the N-terminal section; belongs to the AccD/PCCB family.</text>
</comment>
<dbReference type="PROSITE" id="PS50989">
    <property type="entry name" value="COA_CT_CTER"/>
    <property type="match status" value="1"/>
</dbReference>
<sequence length="1351" mass="149484">MLTAGRFYFLRSGMHTSSEELFINICSTDHMDFIFKGVSYERQLDAARRATGSLCAMHVYHVKDPVEYVRAVQEFAFMGGSLGCAEGEKLSRACEYCVENDIPLVIEAASGGVRMQEGVVALMQMSNTTSCIESVKQAGIPVIVVIKDPCYGGTSGSFATLGDLTFGIKGSRFGFAGQNVIKNTIFNGSDEAFDRSVPAGFQTTDRAAATGAIDQLFDSLEDAYAGIHGILKVLSRRREVDSIGAAAKSALLKLTGVPHGAEVDTEDAFLTQDAFVYRDARSITRPQPCDYLRNFVNVAASLRIDKCINVMFGAFADILPVIAIATSREDVTDPEAGLGSPIGYRFAARAIHLANRLSIPIITLVDTAGALPSPEAEEQCQSRAISECLLAFQAVHVPIISVITGEGGSGGALALAGGNYVGILSKAFYNVISPEGAASILQPSIYRNNIAEMKANFISDAEILAHVQKCYPIDLKNAGVVNDIIIGPEYSETRHTCKSTSERISIFIAKMLIKCSQIKNLRKHRNIRYRKLSVFTEVTMEKAQQWVAELKGQKLLHSKAKRTLELTGEQQEHLERLKKVALYLTDAAYLKGSKLFDVLNKGKTSPPLIKEPYNVTMPETITSRLSFRVPESPITCKSILKSQGPEAVCKYIIDSGRLFYTDTTFRDAHQSLLATRLRTRELIEGAMLLQSTSIPSMQETPLFSVECWGGATFDTSLRFLDEDPYERLRLFNEAMPHTLTQMLFRGANAVGYTAYESSFIEQFIIKTAAAGLDVFRVFDAFNNLQQMEVAVDTILAKCQRSICEICICFTGDFLNTTKVESIYTLDYYSQLCKEIAMRWPRFHILCIKDMAGLLRPAHAVPLMAKIREAIGPIKPIHFHTHDTSGAGMSTCLAMAKAGCHIVDLASSSLAGSTSQPSLQTFLQLHCTEESIHQAKNEQADTVPRFFRFGNCCGDVAEALSVYDSHWRLLRKEYRELDTNFSAPSADVYKHEMPGGQISNLYQQCCEMGLEHRWSDAMDIYARCNAELGSLIKVTPSSKVVGDLALFLLAKNLEPEILRDRQKSQTIDWPDSLISLLKGKLGLPHHGFPLHVIQHVLKLSEDDARAHLQSLEHSYRSTSKIADPQQTPKDMQYNEVVVENSSFNAADAEMLCSTMYPKPYAQFLERIEKYSSLLWFMPASVYCKGLTVGESCWLLFETGIIGSVTLSRVQNTDFQRTERKFEFTLELFNDECSSVKPSIMSRVTFKTPSKATLKQIASIKHTCIHKYVTPNQRNCPMADLNNETHIAASIPGVVEKLLVMVGQEVKEGDELLRIGSAKLDLVLTAHRSGRVNEITCHQNMSVMPGSLLLVVS</sequence>
<dbReference type="GO" id="GO:0006094">
    <property type="term" value="P:gluconeogenesis"/>
    <property type="evidence" value="ECO:0007669"/>
    <property type="project" value="TreeGrafter"/>
</dbReference>
<dbReference type="InterPro" id="IPR034733">
    <property type="entry name" value="AcCoA_carboxyl_beta"/>
</dbReference>
<dbReference type="SUPFAM" id="SSF52096">
    <property type="entry name" value="ClpP/crotonase"/>
    <property type="match status" value="2"/>
</dbReference>
<evidence type="ECO:0000256" key="7">
    <source>
        <dbReference type="ARBA" id="ARBA00011883"/>
    </source>
</evidence>
<dbReference type="CDD" id="cd06850">
    <property type="entry name" value="biotinyl_domain"/>
    <property type="match status" value="1"/>
</dbReference>
<dbReference type="InterPro" id="IPR011763">
    <property type="entry name" value="COA_CT_C"/>
</dbReference>
<keyword evidence="11" id="KW-0276">Fatty acid metabolism</keyword>
<reference evidence="20 21" key="1">
    <citation type="journal article" date="2015" name="Mol. Biochem. Parasitol.">
        <title>Identification of polymorphic genes for use in assemblage B genotyping assays through comparative genomics of multiple assemblage B Giardia duodenalis isolates.</title>
        <authorList>
            <person name="Wielinga C."/>
            <person name="Thompson R.C."/>
            <person name="Monis P."/>
            <person name="Ryan U."/>
        </authorList>
    </citation>
    <scope>NUCLEOTIDE SEQUENCE [LARGE SCALE GENOMIC DNA]</scope>
    <source>
        <strain evidence="20 21">BAH15c1</strain>
    </source>
</reference>
<evidence type="ECO:0000256" key="11">
    <source>
        <dbReference type="ARBA" id="ARBA00022832"/>
    </source>
</evidence>
<dbReference type="SUPFAM" id="SSF51230">
    <property type="entry name" value="Single hybrid motif"/>
    <property type="match status" value="1"/>
</dbReference>
<dbReference type="CDD" id="cd07937">
    <property type="entry name" value="DRE_TIM_PC_TC_5S"/>
    <property type="match status" value="1"/>
</dbReference>
<accession>A0A132NUC6</accession>
<keyword evidence="14" id="KW-0275">Fatty acid biosynthesis</keyword>
<dbReference type="InterPro" id="IPR013785">
    <property type="entry name" value="Aldolase_TIM"/>
</dbReference>
<evidence type="ECO:0000256" key="6">
    <source>
        <dbReference type="ARBA" id="ARBA00011842"/>
    </source>
</evidence>
<comment type="catalytic activity">
    <reaction evidence="16">
        <text>N(6)-carboxybiotinyl-L-lysyl-[protein] + acetyl-CoA = N(6)-biotinyl-L-lysyl-[protein] + malonyl-CoA</text>
        <dbReference type="Rhea" id="RHEA:54728"/>
        <dbReference type="Rhea" id="RHEA-COMP:10505"/>
        <dbReference type="Rhea" id="RHEA-COMP:10506"/>
        <dbReference type="ChEBI" id="CHEBI:57288"/>
        <dbReference type="ChEBI" id="CHEBI:57384"/>
        <dbReference type="ChEBI" id="CHEBI:83144"/>
        <dbReference type="ChEBI" id="CHEBI:83145"/>
        <dbReference type="EC" id="2.1.3.15"/>
    </reaction>
</comment>
<evidence type="ECO:0000256" key="14">
    <source>
        <dbReference type="ARBA" id="ARBA00023160"/>
    </source>
</evidence>
<comment type="caution">
    <text evidence="20">The sequence shown here is derived from an EMBL/GenBank/DDBJ whole genome shotgun (WGS) entry which is preliminary data.</text>
</comment>
<dbReference type="Pfam" id="PF01039">
    <property type="entry name" value="Carboxyl_trans"/>
    <property type="match status" value="1"/>
</dbReference>
<dbReference type="InterPro" id="IPR055268">
    <property type="entry name" value="PCB-like"/>
</dbReference>
<dbReference type="SUPFAM" id="SSF51569">
    <property type="entry name" value="Aldolase"/>
    <property type="match status" value="1"/>
</dbReference>
<evidence type="ECO:0000256" key="16">
    <source>
        <dbReference type="ARBA" id="ARBA00049152"/>
    </source>
</evidence>
<dbReference type="Pfam" id="PF02436">
    <property type="entry name" value="PYC_OADA"/>
    <property type="match status" value="1"/>
</dbReference>